<sequence>MKYIGPFLRINTLKTDNIYSQLNFLAKESLNHIVLNSNCGICTPVKSLSNSNINAFKTYSPLLCVYKKASPKLTSFNDRLIWNEDKFKKEIDVLGNSLMTLSLLQLIEYYNNFKDTNKKLYSYSELYSNLCKKQLEFYALNLRNEEGIFVDKLDVSDSSLNDLKFKQKNKKFNFSNQALLMAAYYGCSKLGTDDYCSNYEKFSLDILNMLIEFKDEIYSLSLNELSKICLGLNLFYGYSKNPDSKILLLDLSELLLEKYSEKYASNTNFDIDESCLTYFDFISLYKNTGISKFKLEANNLFDSLHSLYDDNLSMFIKQADKKEITYSSTEIMSYFLTMLSYSNNNENSVGKSELTDFFKTQVLSSGIILSWPDAPSLNSVERYRNHSLKSDDLIDEQYFRSSSIDTPENTELAPVFAKYVLYNNKKQEFTKTRLSFDSNKNLLILFLILYTLKPI</sequence>
<comment type="caution">
    <text evidence="1">The sequence shown here is derived from an EMBL/GenBank/DDBJ whole genome shotgun (WGS) entry which is preliminary data.</text>
</comment>
<dbReference type="EMBL" id="BAAACG010000003">
    <property type="protein sequence ID" value="GAA0733157.1"/>
    <property type="molecule type" value="Genomic_DNA"/>
</dbReference>
<evidence type="ECO:0000313" key="1">
    <source>
        <dbReference type="EMBL" id="GAA0733157.1"/>
    </source>
</evidence>
<evidence type="ECO:0000313" key="2">
    <source>
        <dbReference type="Proteomes" id="UP001501510"/>
    </source>
</evidence>
<dbReference type="Proteomes" id="UP001501510">
    <property type="component" value="Unassembled WGS sequence"/>
</dbReference>
<reference evidence="1 2" key="1">
    <citation type="journal article" date="2019" name="Int. J. Syst. Evol. Microbiol.">
        <title>The Global Catalogue of Microorganisms (GCM) 10K type strain sequencing project: providing services to taxonomists for standard genome sequencing and annotation.</title>
        <authorList>
            <consortium name="The Broad Institute Genomics Platform"/>
            <consortium name="The Broad Institute Genome Sequencing Center for Infectious Disease"/>
            <person name="Wu L."/>
            <person name="Ma J."/>
        </authorList>
    </citation>
    <scope>NUCLEOTIDE SEQUENCE [LARGE SCALE GENOMIC DNA]</scope>
    <source>
        <strain evidence="1 2">JCM 1407</strain>
    </source>
</reference>
<accession>A0ABN1J9P1</accession>
<proteinExistence type="predicted"/>
<keyword evidence="2" id="KW-1185">Reference proteome</keyword>
<organism evidence="1 2">
    <name type="scientific">Clostridium oceanicum</name>
    <dbReference type="NCBI Taxonomy" id="1543"/>
    <lineage>
        <taxon>Bacteria</taxon>
        <taxon>Bacillati</taxon>
        <taxon>Bacillota</taxon>
        <taxon>Clostridia</taxon>
        <taxon>Eubacteriales</taxon>
        <taxon>Clostridiaceae</taxon>
        <taxon>Clostridium</taxon>
    </lineage>
</organism>
<name>A0ABN1J9P1_9CLOT</name>
<protein>
    <submittedName>
        <fullName evidence="1">Uncharacterized protein</fullName>
    </submittedName>
</protein>
<gene>
    <name evidence="1" type="ORF">GCM10008906_03560</name>
</gene>
<dbReference type="RefSeq" id="WP_343758250.1">
    <property type="nucleotide sequence ID" value="NZ_BAAACG010000003.1"/>
</dbReference>